<dbReference type="AlphaFoldDB" id="V8ND33"/>
<reference evidence="3 4" key="1">
    <citation type="journal article" date="2013" name="Proc. Natl. Acad. Sci. U.S.A.">
        <title>The king cobra genome reveals dynamic gene evolution and adaptation in the snake venom system.</title>
        <authorList>
            <person name="Vonk F.J."/>
            <person name="Casewell N.R."/>
            <person name="Henkel C.V."/>
            <person name="Heimberg A.M."/>
            <person name="Jansen H.J."/>
            <person name="McCleary R.J."/>
            <person name="Kerkkamp H.M."/>
            <person name="Vos R.A."/>
            <person name="Guerreiro I."/>
            <person name="Calvete J.J."/>
            <person name="Wuster W."/>
            <person name="Woods A.E."/>
            <person name="Logan J.M."/>
            <person name="Harrison R.A."/>
            <person name="Castoe T.A."/>
            <person name="de Koning A.P."/>
            <person name="Pollock D.D."/>
            <person name="Yandell M."/>
            <person name="Calderon D."/>
            <person name="Renjifo C."/>
            <person name="Currier R.B."/>
            <person name="Salgado D."/>
            <person name="Pla D."/>
            <person name="Sanz L."/>
            <person name="Hyder A.S."/>
            <person name="Ribeiro J.M."/>
            <person name="Arntzen J.W."/>
            <person name="van den Thillart G.E."/>
            <person name="Boetzer M."/>
            <person name="Pirovano W."/>
            <person name="Dirks R.P."/>
            <person name="Spaink H.P."/>
            <person name="Duboule D."/>
            <person name="McGlinn E."/>
            <person name="Kini R.M."/>
            <person name="Richardson M.K."/>
        </authorList>
    </citation>
    <scope>NUCLEOTIDE SEQUENCE</scope>
    <source>
        <tissue evidence="3">Blood</tissue>
    </source>
</reference>
<protein>
    <recommendedName>
        <fullName evidence="2">Chromo domain-containing protein</fullName>
    </recommendedName>
</protein>
<accession>V8ND33</accession>
<dbReference type="SUPFAM" id="SSF54160">
    <property type="entry name" value="Chromo domain-like"/>
    <property type="match status" value="1"/>
</dbReference>
<dbReference type="OrthoDB" id="6282662at2759"/>
<name>V8ND33_OPHHA</name>
<sequence length="153" mass="17634">YIPNISTSLITNPSCSEEAAEGCLEDPVQRTFSPEELQKVPSDQECVYRIEKILQKRGRGKQRELLVKWSGWPEKFNTRSLDLPGSWEIGLAEIQYPHSWHTLTSPGYFEIANKRKRWHFSLRSSMLHEVLMRSIGGERLGDSARPPEASFHH</sequence>
<feature type="non-terminal residue" evidence="3">
    <location>
        <position position="1"/>
    </location>
</feature>
<dbReference type="GO" id="GO:0005634">
    <property type="term" value="C:nucleus"/>
    <property type="evidence" value="ECO:0007669"/>
    <property type="project" value="UniProtKB-SubCell"/>
</dbReference>
<dbReference type="PROSITE" id="PS50013">
    <property type="entry name" value="CHROMO_2"/>
    <property type="match status" value="1"/>
</dbReference>
<feature type="non-terminal residue" evidence="3">
    <location>
        <position position="153"/>
    </location>
</feature>
<dbReference type="Proteomes" id="UP000018936">
    <property type="component" value="Unassembled WGS sequence"/>
</dbReference>
<dbReference type="Gene3D" id="2.40.50.40">
    <property type="match status" value="1"/>
</dbReference>
<evidence type="ECO:0000259" key="2">
    <source>
        <dbReference type="PROSITE" id="PS50013"/>
    </source>
</evidence>
<evidence type="ECO:0000313" key="4">
    <source>
        <dbReference type="Proteomes" id="UP000018936"/>
    </source>
</evidence>
<comment type="subcellular location">
    <subcellularLocation>
        <location evidence="1">Nucleus</location>
    </subcellularLocation>
</comment>
<keyword evidence="4" id="KW-1185">Reference proteome</keyword>
<gene>
    <name evidence="3" type="ORF">L345_14727</name>
</gene>
<dbReference type="EMBL" id="AZIM01005505">
    <property type="protein sequence ID" value="ETE59543.1"/>
    <property type="molecule type" value="Genomic_DNA"/>
</dbReference>
<dbReference type="CDD" id="cd00024">
    <property type="entry name" value="CD_CSD"/>
    <property type="match status" value="1"/>
</dbReference>
<dbReference type="InterPro" id="IPR016197">
    <property type="entry name" value="Chromo-like_dom_sf"/>
</dbReference>
<feature type="domain" description="Chromo" evidence="2">
    <location>
        <begin position="48"/>
        <end position="88"/>
    </location>
</feature>
<evidence type="ECO:0000256" key="1">
    <source>
        <dbReference type="ARBA" id="ARBA00004123"/>
    </source>
</evidence>
<evidence type="ECO:0000313" key="3">
    <source>
        <dbReference type="EMBL" id="ETE59543.1"/>
    </source>
</evidence>
<proteinExistence type="predicted"/>
<dbReference type="InterPro" id="IPR000953">
    <property type="entry name" value="Chromo/chromo_shadow_dom"/>
</dbReference>
<comment type="caution">
    <text evidence="3">The sequence shown here is derived from an EMBL/GenBank/DDBJ whole genome shotgun (WGS) entry which is preliminary data.</text>
</comment>
<organism evidence="3 4">
    <name type="scientific">Ophiophagus hannah</name>
    <name type="common">King cobra</name>
    <name type="synonym">Naja hannah</name>
    <dbReference type="NCBI Taxonomy" id="8665"/>
    <lineage>
        <taxon>Eukaryota</taxon>
        <taxon>Metazoa</taxon>
        <taxon>Chordata</taxon>
        <taxon>Craniata</taxon>
        <taxon>Vertebrata</taxon>
        <taxon>Euteleostomi</taxon>
        <taxon>Lepidosauria</taxon>
        <taxon>Squamata</taxon>
        <taxon>Bifurcata</taxon>
        <taxon>Unidentata</taxon>
        <taxon>Episquamata</taxon>
        <taxon>Toxicofera</taxon>
        <taxon>Serpentes</taxon>
        <taxon>Colubroidea</taxon>
        <taxon>Elapidae</taxon>
        <taxon>Elapinae</taxon>
        <taxon>Ophiophagus</taxon>
    </lineage>
</organism>